<evidence type="ECO:0000256" key="1">
    <source>
        <dbReference type="SAM" id="Phobius"/>
    </source>
</evidence>
<name>A0A4U5JWL1_9GAMM</name>
<dbReference type="EMBL" id="SZUA01000001">
    <property type="protein sequence ID" value="TKR34045.1"/>
    <property type="molecule type" value="Genomic_DNA"/>
</dbReference>
<dbReference type="RefSeq" id="WP_137266248.1">
    <property type="nucleotide sequence ID" value="NZ_SZUA01000001.1"/>
</dbReference>
<keyword evidence="1" id="KW-0812">Transmembrane</keyword>
<sequence>MNDIHDNDLFDAAMRARYRQAAGSVSPAARARLRQARREAATGEVRKRGFSWPLLFGGAAAAFAVAFGLNLRQDALQETNPAAPATVAAAAAEPASALDQDPDFYAWLGSSDAELVAVE</sequence>
<dbReference type="Proteomes" id="UP000308707">
    <property type="component" value="Unassembled WGS sequence"/>
</dbReference>
<keyword evidence="1" id="KW-0472">Membrane</keyword>
<evidence type="ECO:0008006" key="4">
    <source>
        <dbReference type="Google" id="ProtNLM"/>
    </source>
</evidence>
<dbReference type="AlphaFoldDB" id="A0A4U5JWL1"/>
<organism evidence="2 3">
    <name type="scientific">Luteimonas gilva</name>
    <dbReference type="NCBI Taxonomy" id="2572684"/>
    <lineage>
        <taxon>Bacteria</taxon>
        <taxon>Pseudomonadati</taxon>
        <taxon>Pseudomonadota</taxon>
        <taxon>Gammaproteobacteria</taxon>
        <taxon>Lysobacterales</taxon>
        <taxon>Lysobacteraceae</taxon>
        <taxon>Luteimonas</taxon>
    </lineage>
</organism>
<accession>A0A4U5JWL1</accession>
<evidence type="ECO:0000313" key="2">
    <source>
        <dbReference type="EMBL" id="TKR34045.1"/>
    </source>
</evidence>
<evidence type="ECO:0000313" key="3">
    <source>
        <dbReference type="Proteomes" id="UP000308707"/>
    </source>
</evidence>
<protein>
    <recommendedName>
        <fullName evidence="4">DUF3619 family protein</fullName>
    </recommendedName>
</protein>
<gene>
    <name evidence="2" type="ORF">FCE95_07190</name>
</gene>
<keyword evidence="3" id="KW-1185">Reference proteome</keyword>
<proteinExistence type="predicted"/>
<feature type="transmembrane region" description="Helical" evidence="1">
    <location>
        <begin position="50"/>
        <end position="71"/>
    </location>
</feature>
<comment type="caution">
    <text evidence="2">The sequence shown here is derived from an EMBL/GenBank/DDBJ whole genome shotgun (WGS) entry which is preliminary data.</text>
</comment>
<reference evidence="2 3" key="1">
    <citation type="submission" date="2019-04" db="EMBL/GenBank/DDBJ databases">
        <title>Reference strain of H23.</title>
        <authorList>
            <person name="Luo X."/>
        </authorList>
    </citation>
    <scope>NUCLEOTIDE SEQUENCE [LARGE SCALE GENOMIC DNA]</scope>
    <source>
        <strain evidence="2 3">H23</strain>
    </source>
</reference>
<keyword evidence="1" id="KW-1133">Transmembrane helix</keyword>